<sequence>MCGIVGYVGFGGVTTKDRAVETVVRMASAIAARGPDDYGHWVDAAAEVALGHRRLAIVDLSPAGHQPMASSGERYVIVFNGEIYNHRALRAELGDAIGWRGSSDTETLLAGIERWGLEATLRRCQGMFAIALWDRERRELSLVRDRLGEKPLYYGWQGDTFLFGSELKALRAHPRFHAGVHSGALALQLRHGYITAPHTIYEGIQKLLPGTVLTLKLPSRACEVTRYWGVEQAAAAGLAQPFAGSPDEAVEALGRLVASAVGQQMMADVPLGAFLSGGIDSSTVVAAMQAQSSRSVRTFSIGFQEAAFNEAHHAKAVARHLGTEHTELYVTPEDARATIPHLPDFFDEPFSDSSQIPTYLVAKLARRDVTVALSGDGGDELFAGYGRYAMAERLWTRQQRIPLGVRRMCGRAIRAVPPQLWNVAALRRTRQLGDRLHKGSRLLAAAAPMDLYLRLISDWDYEDEVVLNHDAVLLTPLDGRGDPQAPLVPQLMRADLLTYLPDDILAKVDRASMAVSLETRVPLLDHRIVEFALSLPHSIRTRHGAPKWPLRQLLYRSVPAELIERPKMGFGVPVGDWMRGPLRAWVEDLLSEETLRKDGLLNVSVVRRRWRQHLAGERNWSNHLWSVLMFNSWLHRQKAGSAC</sequence>
<keyword evidence="8" id="KW-0061">Asparagine biosynthesis</keyword>
<dbReference type="Gene3D" id="3.40.50.620">
    <property type="entry name" value="HUPs"/>
    <property type="match status" value="2"/>
</dbReference>
<evidence type="ECO:0000256" key="10">
    <source>
        <dbReference type="PIRSR" id="PIRSR001589-3"/>
    </source>
</evidence>
<evidence type="ECO:0000256" key="9">
    <source>
        <dbReference type="PIRSR" id="PIRSR001589-2"/>
    </source>
</evidence>
<dbReference type="InterPro" id="IPR033738">
    <property type="entry name" value="AsnB_N"/>
</dbReference>
<feature type="site" description="Important for beta-aspartyl-AMP intermediate formation" evidence="10">
    <location>
        <position position="376"/>
    </location>
</feature>
<feature type="binding site" evidence="9">
    <location>
        <position position="301"/>
    </location>
    <ligand>
        <name>ATP</name>
        <dbReference type="ChEBI" id="CHEBI:30616"/>
    </ligand>
</feature>
<feature type="active site" description="For GATase activity" evidence="8">
    <location>
        <position position="2"/>
    </location>
</feature>
<evidence type="ECO:0000256" key="4">
    <source>
        <dbReference type="ARBA" id="ARBA00022741"/>
    </source>
</evidence>
<evidence type="ECO:0000256" key="5">
    <source>
        <dbReference type="ARBA" id="ARBA00022840"/>
    </source>
</evidence>
<feature type="domain" description="Glutamine amidotransferase type-2" evidence="11">
    <location>
        <begin position="2"/>
        <end position="218"/>
    </location>
</feature>
<dbReference type="InterPro" id="IPR051786">
    <property type="entry name" value="ASN_synthetase/amidase"/>
</dbReference>
<dbReference type="RefSeq" id="WP_135208179.1">
    <property type="nucleotide sequence ID" value="NZ_SPVF01000203.1"/>
</dbReference>
<feature type="binding site" evidence="9">
    <location>
        <begin position="374"/>
        <end position="375"/>
    </location>
    <ligand>
        <name>ATP</name>
        <dbReference type="ChEBI" id="CHEBI:30616"/>
    </ligand>
</feature>
<dbReference type="CDD" id="cd00712">
    <property type="entry name" value="AsnB"/>
    <property type="match status" value="1"/>
</dbReference>
<dbReference type="GO" id="GO:0004066">
    <property type="term" value="F:asparagine synthase (glutamine-hydrolyzing) activity"/>
    <property type="evidence" value="ECO:0007669"/>
    <property type="project" value="UniProtKB-EC"/>
</dbReference>
<reference evidence="12 13" key="1">
    <citation type="submission" date="2019-03" db="EMBL/GenBank/DDBJ databases">
        <title>Draft Genome Sequence of Massilia arenosa sp. nov., a Novel Massilia Species Isolated from a Sandy-loam Maize Soil.</title>
        <authorList>
            <person name="Raths R."/>
            <person name="Peta V."/>
            <person name="Bucking H."/>
        </authorList>
    </citation>
    <scope>NUCLEOTIDE SEQUENCE [LARGE SCALE GENOMIC DNA]</scope>
    <source>
        <strain evidence="12 13">MC02</strain>
    </source>
</reference>
<evidence type="ECO:0000259" key="11">
    <source>
        <dbReference type="PROSITE" id="PS51278"/>
    </source>
</evidence>
<keyword evidence="8" id="KW-0028">Amino-acid biosynthesis</keyword>
<dbReference type="GO" id="GO:0005524">
    <property type="term" value="F:ATP binding"/>
    <property type="evidence" value="ECO:0007669"/>
    <property type="project" value="UniProtKB-KW"/>
</dbReference>
<keyword evidence="5 9" id="KW-0067">ATP-binding</keyword>
<dbReference type="AlphaFoldDB" id="A0A4Y9S5D4"/>
<name>A0A4Y9S5D4_9BURK</name>
<keyword evidence="12" id="KW-0436">Ligase</keyword>
<dbReference type="Gene3D" id="3.60.20.10">
    <property type="entry name" value="Glutamine Phosphoribosylpyrophosphate, subunit 1, domain 1"/>
    <property type="match status" value="1"/>
</dbReference>
<dbReference type="NCBIfam" id="TIGR01536">
    <property type="entry name" value="asn_synth_AEB"/>
    <property type="match status" value="1"/>
</dbReference>
<organism evidence="12 13">
    <name type="scientific">Zemynaea arenosa</name>
    <dbReference type="NCBI Taxonomy" id="2561931"/>
    <lineage>
        <taxon>Bacteria</taxon>
        <taxon>Pseudomonadati</taxon>
        <taxon>Pseudomonadota</taxon>
        <taxon>Betaproteobacteria</taxon>
        <taxon>Burkholderiales</taxon>
        <taxon>Oxalobacteraceae</taxon>
        <taxon>Telluria group</taxon>
        <taxon>Zemynaea</taxon>
    </lineage>
</organism>
<comment type="caution">
    <text evidence="12">The sequence shown here is derived from an EMBL/GenBank/DDBJ whole genome shotgun (WGS) entry which is preliminary data.</text>
</comment>
<protein>
    <recommendedName>
        <fullName evidence="3">asparagine synthase (glutamine-hydrolyzing)</fullName>
        <ecNumber evidence="3">6.3.5.4</ecNumber>
    </recommendedName>
</protein>
<proteinExistence type="inferred from homology"/>
<dbReference type="GO" id="GO:0006529">
    <property type="term" value="P:asparagine biosynthetic process"/>
    <property type="evidence" value="ECO:0007669"/>
    <property type="project" value="UniProtKB-KW"/>
</dbReference>
<dbReference type="PIRSF" id="PIRSF001589">
    <property type="entry name" value="Asn_synthetase_glu-h"/>
    <property type="match status" value="1"/>
</dbReference>
<dbReference type="Proteomes" id="UP000298438">
    <property type="component" value="Unassembled WGS sequence"/>
</dbReference>
<dbReference type="PANTHER" id="PTHR43284">
    <property type="entry name" value="ASPARAGINE SYNTHETASE (GLUTAMINE-HYDROLYZING)"/>
    <property type="match status" value="1"/>
</dbReference>
<evidence type="ECO:0000256" key="8">
    <source>
        <dbReference type="PIRSR" id="PIRSR001589-1"/>
    </source>
</evidence>
<dbReference type="GO" id="GO:0005829">
    <property type="term" value="C:cytosol"/>
    <property type="evidence" value="ECO:0007669"/>
    <property type="project" value="TreeGrafter"/>
</dbReference>
<dbReference type="EMBL" id="SPVF01000203">
    <property type="protein sequence ID" value="TFW16749.1"/>
    <property type="molecule type" value="Genomic_DNA"/>
</dbReference>
<evidence type="ECO:0000256" key="3">
    <source>
        <dbReference type="ARBA" id="ARBA00012737"/>
    </source>
</evidence>
<dbReference type="OrthoDB" id="9763290at2"/>
<evidence type="ECO:0000256" key="7">
    <source>
        <dbReference type="ARBA" id="ARBA00048741"/>
    </source>
</evidence>
<gene>
    <name evidence="12" type="primary">asnB</name>
    <name evidence="12" type="ORF">E4L96_15805</name>
</gene>
<accession>A0A4Y9S5D4</accession>
<dbReference type="EC" id="6.3.5.4" evidence="3"/>
<dbReference type="Pfam" id="PF13522">
    <property type="entry name" value="GATase_6"/>
    <property type="match status" value="1"/>
</dbReference>
<comment type="catalytic activity">
    <reaction evidence="7">
        <text>L-aspartate + L-glutamine + ATP + H2O = L-asparagine + L-glutamate + AMP + diphosphate + H(+)</text>
        <dbReference type="Rhea" id="RHEA:12228"/>
        <dbReference type="ChEBI" id="CHEBI:15377"/>
        <dbReference type="ChEBI" id="CHEBI:15378"/>
        <dbReference type="ChEBI" id="CHEBI:29985"/>
        <dbReference type="ChEBI" id="CHEBI:29991"/>
        <dbReference type="ChEBI" id="CHEBI:30616"/>
        <dbReference type="ChEBI" id="CHEBI:33019"/>
        <dbReference type="ChEBI" id="CHEBI:58048"/>
        <dbReference type="ChEBI" id="CHEBI:58359"/>
        <dbReference type="ChEBI" id="CHEBI:456215"/>
        <dbReference type="EC" id="6.3.5.4"/>
    </reaction>
</comment>
<evidence type="ECO:0000256" key="1">
    <source>
        <dbReference type="ARBA" id="ARBA00005187"/>
    </source>
</evidence>
<comment type="pathway">
    <text evidence="1">Amino-acid biosynthesis; L-asparagine biosynthesis; L-asparagine from L-aspartate (L-Gln route): step 1/1.</text>
</comment>
<evidence type="ECO:0000313" key="12">
    <source>
        <dbReference type="EMBL" id="TFW16749.1"/>
    </source>
</evidence>
<dbReference type="PANTHER" id="PTHR43284:SF1">
    <property type="entry name" value="ASPARAGINE SYNTHETASE"/>
    <property type="match status" value="1"/>
</dbReference>
<keyword evidence="13" id="KW-1185">Reference proteome</keyword>
<dbReference type="InterPro" id="IPR014729">
    <property type="entry name" value="Rossmann-like_a/b/a_fold"/>
</dbReference>
<dbReference type="CDD" id="cd01991">
    <property type="entry name" value="Asn_synthase_B_C"/>
    <property type="match status" value="1"/>
</dbReference>
<keyword evidence="6 8" id="KW-0315">Glutamine amidotransferase</keyword>
<evidence type="ECO:0000313" key="13">
    <source>
        <dbReference type="Proteomes" id="UP000298438"/>
    </source>
</evidence>
<dbReference type="InterPro" id="IPR001962">
    <property type="entry name" value="Asn_synthase"/>
</dbReference>
<dbReference type="SUPFAM" id="SSF56235">
    <property type="entry name" value="N-terminal nucleophile aminohydrolases (Ntn hydrolases)"/>
    <property type="match status" value="1"/>
</dbReference>
<comment type="similarity">
    <text evidence="2">Belongs to the asparagine synthetase family.</text>
</comment>
<dbReference type="SUPFAM" id="SSF52402">
    <property type="entry name" value="Adenine nucleotide alpha hydrolases-like"/>
    <property type="match status" value="1"/>
</dbReference>
<dbReference type="PROSITE" id="PS51278">
    <property type="entry name" value="GATASE_TYPE_2"/>
    <property type="match status" value="1"/>
</dbReference>
<feature type="binding site" evidence="9">
    <location>
        <position position="104"/>
    </location>
    <ligand>
        <name>L-glutamine</name>
        <dbReference type="ChEBI" id="CHEBI:58359"/>
    </ligand>
</feature>
<keyword evidence="4 9" id="KW-0547">Nucleotide-binding</keyword>
<evidence type="ECO:0000256" key="2">
    <source>
        <dbReference type="ARBA" id="ARBA00005752"/>
    </source>
</evidence>
<evidence type="ECO:0000256" key="6">
    <source>
        <dbReference type="ARBA" id="ARBA00022962"/>
    </source>
</evidence>
<dbReference type="Pfam" id="PF00733">
    <property type="entry name" value="Asn_synthase"/>
    <property type="match status" value="1"/>
</dbReference>
<dbReference type="InterPro" id="IPR017932">
    <property type="entry name" value="GATase_2_dom"/>
</dbReference>
<dbReference type="InterPro" id="IPR029055">
    <property type="entry name" value="Ntn_hydrolases_N"/>
</dbReference>
<dbReference type="InterPro" id="IPR006426">
    <property type="entry name" value="Asn_synth_AEB"/>
</dbReference>